<evidence type="ECO:0000256" key="2">
    <source>
        <dbReference type="SAM" id="Phobius"/>
    </source>
</evidence>
<name>A0A2G8RTJ1_9APHY</name>
<accession>A0A2G8RTJ1</accession>
<feature type="transmembrane region" description="Helical" evidence="2">
    <location>
        <begin position="37"/>
        <end position="67"/>
    </location>
</feature>
<organism evidence="3 4">
    <name type="scientific">Ganoderma sinense ZZ0214-1</name>
    <dbReference type="NCBI Taxonomy" id="1077348"/>
    <lineage>
        <taxon>Eukaryota</taxon>
        <taxon>Fungi</taxon>
        <taxon>Dikarya</taxon>
        <taxon>Basidiomycota</taxon>
        <taxon>Agaricomycotina</taxon>
        <taxon>Agaricomycetes</taxon>
        <taxon>Polyporales</taxon>
        <taxon>Polyporaceae</taxon>
        <taxon>Ganoderma</taxon>
    </lineage>
</organism>
<dbReference type="AlphaFoldDB" id="A0A2G8RTJ1"/>
<feature type="transmembrane region" description="Helical" evidence="2">
    <location>
        <begin position="73"/>
        <end position="93"/>
    </location>
</feature>
<evidence type="ECO:0000256" key="1">
    <source>
        <dbReference type="SAM" id="MobiDB-lite"/>
    </source>
</evidence>
<reference evidence="3 4" key="1">
    <citation type="journal article" date="2015" name="Sci. Rep.">
        <title>Chromosome-level genome map provides insights into diverse defense mechanisms in the medicinal fungus Ganoderma sinense.</title>
        <authorList>
            <person name="Zhu Y."/>
            <person name="Xu J."/>
            <person name="Sun C."/>
            <person name="Zhou S."/>
            <person name="Xu H."/>
            <person name="Nelson D.R."/>
            <person name="Qian J."/>
            <person name="Song J."/>
            <person name="Luo H."/>
            <person name="Xiang L."/>
            <person name="Li Y."/>
            <person name="Xu Z."/>
            <person name="Ji A."/>
            <person name="Wang L."/>
            <person name="Lu S."/>
            <person name="Hayward A."/>
            <person name="Sun W."/>
            <person name="Li X."/>
            <person name="Schwartz D.C."/>
            <person name="Wang Y."/>
            <person name="Chen S."/>
        </authorList>
    </citation>
    <scope>NUCLEOTIDE SEQUENCE [LARGE SCALE GENOMIC DNA]</scope>
    <source>
        <strain evidence="3 4">ZZ0214-1</strain>
    </source>
</reference>
<gene>
    <name evidence="3" type="ORF">GSI_12705</name>
</gene>
<dbReference type="OrthoDB" id="2756378at2759"/>
<sequence>MMLNPQQHHLHQGLRNYSFQYQFYAGRAWFVAPQHRVIVSLAVVPALVFVGLLISTVGFLGFIFPLIYPDNLIYVGVSVVETKLYASCVLTALNSRAAIMKQASSTVEVNSSRAELAKEVDSERGHGQSAFSPDPNAAWNF</sequence>
<keyword evidence="2" id="KW-0812">Transmembrane</keyword>
<protein>
    <submittedName>
        <fullName evidence="3">Uncharacterized protein</fullName>
    </submittedName>
</protein>
<evidence type="ECO:0000313" key="4">
    <source>
        <dbReference type="Proteomes" id="UP000230002"/>
    </source>
</evidence>
<keyword evidence="2" id="KW-1133">Transmembrane helix</keyword>
<comment type="caution">
    <text evidence="3">The sequence shown here is derived from an EMBL/GenBank/DDBJ whole genome shotgun (WGS) entry which is preliminary data.</text>
</comment>
<keyword evidence="2" id="KW-0472">Membrane</keyword>
<proteinExistence type="predicted"/>
<dbReference type="Proteomes" id="UP000230002">
    <property type="component" value="Unassembled WGS sequence"/>
</dbReference>
<keyword evidence="4" id="KW-1185">Reference proteome</keyword>
<dbReference type="EMBL" id="AYKW01000056">
    <property type="protein sequence ID" value="PIL24819.1"/>
    <property type="molecule type" value="Genomic_DNA"/>
</dbReference>
<feature type="region of interest" description="Disordered" evidence="1">
    <location>
        <begin position="120"/>
        <end position="141"/>
    </location>
</feature>
<evidence type="ECO:0000313" key="3">
    <source>
        <dbReference type="EMBL" id="PIL24819.1"/>
    </source>
</evidence>